<evidence type="ECO:0000256" key="5">
    <source>
        <dbReference type="ARBA" id="ARBA00023014"/>
    </source>
</evidence>
<dbReference type="InterPro" id="IPR036922">
    <property type="entry name" value="Rieske_2Fe-2S_sf"/>
</dbReference>
<keyword evidence="2" id="KW-0479">Metal-binding</keyword>
<sequence>MLSSERNQTLTRMGAGTPMGELLRRYWWPVAFSAELSAPDVRKARLLGEDLALYRLSDGSVHLLEDRCPHRGAALSYGIVESNGVRCPYHGWLFDGSGACREQPGEPPESTFTERVRARSHRVQELGGLVFAYIGPDPAPVLPRYDLFCWDDAVRDVGHAMIPCNFVQIQENAVDLDHVAWLHGRYSQWLAGRGVADEIPAMFSRLNQVTAFERTDYGILMRRQLEGQDETADDWSIGHPLVFPNLLRLGGGGSYGFHIRVPVDDENTWALWYTAYRPGDRPVADPGPVSSYEIPWRTADGEFLMNNVEGQDIMAWVTQGRIADRTREHLGTVDRGVILLRQLFFEQMDRVAVGEDPMGVYREQSEVIDLPQEREKFGAGAAYLGDVLAATQARFSPRRDEILRRFAEATAAVGA</sequence>
<dbReference type="InterPro" id="IPR050584">
    <property type="entry name" value="Cholesterol_7-desaturase"/>
</dbReference>
<dbReference type="PROSITE" id="PS00570">
    <property type="entry name" value="RING_HYDROXYL_ALPHA"/>
    <property type="match status" value="1"/>
</dbReference>
<dbReference type="PANTHER" id="PTHR21266:SF59">
    <property type="entry name" value="BLR4922 PROTEIN"/>
    <property type="match status" value="1"/>
</dbReference>
<dbReference type="GO" id="GO:0051537">
    <property type="term" value="F:2 iron, 2 sulfur cluster binding"/>
    <property type="evidence" value="ECO:0007669"/>
    <property type="project" value="UniProtKB-KW"/>
</dbReference>
<dbReference type="Gene3D" id="2.102.10.10">
    <property type="entry name" value="Rieske [2Fe-2S] iron-sulphur domain"/>
    <property type="match status" value="1"/>
</dbReference>
<keyword evidence="5" id="KW-0411">Iron-sulfur</keyword>
<dbReference type="RefSeq" id="WP_369192319.1">
    <property type="nucleotide sequence ID" value="NZ_CP163431.1"/>
</dbReference>
<dbReference type="Gene3D" id="3.90.380.10">
    <property type="entry name" value="Naphthalene 1,2-dioxygenase Alpha Subunit, Chain A, domain 1"/>
    <property type="match status" value="1"/>
</dbReference>
<keyword evidence="3" id="KW-0560">Oxidoreductase</keyword>
<proteinExistence type="predicted"/>
<dbReference type="SUPFAM" id="SSF55961">
    <property type="entry name" value="Bet v1-like"/>
    <property type="match status" value="1"/>
</dbReference>
<evidence type="ECO:0000313" key="7">
    <source>
        <dbReference type="EMBL" id="XDQ07548.1"/>
    </source>
</evidence>
<dbReference type="AlphaFoldDB" id="A0AB39MRB7"/>
<organism evidence="7">
    <name type="scientific">Streptomyces sp. R08</name>
    <dbReference type="NCBI Taxonomy" id="3238624"/>
    <lineage>
        <taxon>Bacteria</taxon>
        <taxon>Bacillati</taxon>
        <taxon>Actinomycetota</taxon>
        <taxon>Actinomycetes</taxon>
        <taxon>Kitasatosporales</taxon>
        <taxon>Streptomycetaceae</taxon>
        <taxon>Streptomyces</taxon>
    </lineage>
</organism>
<dbReference type="PANTHER" id="PTHR21266">
    <property type="entry name" value="IRON-SULFUR DOMAIN CONTAINING PROTEIN"/>
    <property type="match status" value="1"/>
</dbReference>
<dbReference type="PROSITE" id="PS51296">
    <property type="entry name" value="RIESKE"/>
    <property type="match status" value="1"/>
</dbReference>
<dbReference type="InterPro" id="IPR045623">
    <property type="entry name" value="LigXa_C"/>
</dbReference>
<dbReference type="CDD" id="cd08878">
    <property type="entry name" value="RHO_alpha_C_DMO-like"/>
    <property type="match status" value="1"/>
</dbReference>
<evidence type="ECO:0000259" key="6">
    <source>
        <dbReference type="PROSITE" id="PS51296"/>
    </source>
</evidence>
<name>A0AB39MRB7_9ACTN</name>
<dbReference type="SUPFAM" id="SSF50022">
    <property type="entry name" value="ISP domain"/>
    <property type="match status" value="1"/>
</dbReference>
<dbReference type="InterPro" id="IPR015881">
    <property type="entry name" value="ARHD_Rieske_2Fe_2S"/>
</dbReference>
<dbReference type="GO" id="GO:0004497">
    <property type="term" value="F:monooxygenase activity"/>
    <property type="evidence" value="ECO:0007669"/>
    <property type="project" value="UniProtKB-ARBA"/>
</dbReference>
<dbReference type="EMBL" id="CP163431">
    <property type="protein sequence ID" value="XDQ07548.1"/>
    <property type="molecule type" value="Genomic_DNA"/>
</dbReference>
<reference evidence="7" key="1">
    <citation type="submission" date="2024-07" db="EMBL/GenBank/DDBJ databases">
        <authorList>
            <person name="Yu S.T."/>
        </authorList>
    </citation>
    <scope>NUCLEOTIDE SEQUENCE</scope>
    <source>
        <strain evidence="7">R08</strain>
    </source>
</reference>
<dbReference type="Pfam" id="PF00355">
    <property type="entry name" value="Rieske"/>
    <property type="match status" value="1"/>
</dbReference>
<evidence type="ECO:0000256" key="4">
    <source>
        <dbReference type="ARBA" id="ARBA00023004"/>
    </source>
</evidence>
<accession>A0AB39MRB7</accession>
<dbReference type="InterPro" id="IPR017941">
    <property type="entry name" value="Rieske_2Fe-2S"/>
</dbReference>
<protein>
    <submittedName>
        <fullName evidence="7">Rieske 2Fe-2S domain-containing protein</fullName>
    </submittedName>
</protein>
<keyword evidence="4" id="KW-0408">Iron</keyword>
<evidence type="ECO:0000256" key="1">
    <source>
        <dbReference type="ARBA" id="ARBA00022714"/>
    </source>
</evidence>
<gene>
    <name evidence="7" type="ORF">AB5J58_48530</name>
</gene>
<feature type="domain" description="Rieske" evidence="6">
    <location>
        <begin position="28"/>
        <end position="132"/>
    </location>
</feature>
<dbReference type="GO" id="GO:0016705">
    <property type="term" value="F:oxidoreductase activity, acting on paired donors, with incorporation or reduction of molecular oxygen"/>
    <property type="evidence" value="ECO:0007669"/>
    <property type="project" value="UniProtKB-ARBA"/>
</dbReference>
<dbReference type="Pfam" id="PF19301">
    <property type="entry name" value="LigXa_C"/>
    <property type="match status" value="1"/>
</dbReference>
<keyword evidence="1" id="KW-0001">2Fe-2S</keyword>
<dbReference type="GO" id="GO:0005506">
    <property type="term" value="F:iron ion binding"/>
    <property type="evidence" value="ECO:0007669"/>
    <property type="project" value="InterPro"/>
</dbReference>
<evidence type="ECO:0000256" key="3">
    <source>
        <dbReference type="ARBA" id="ARBA00023002"/>
    </source>
</evidence>
<evidence type="ECO:0000256" key="2">
    <source>
        <dbReference type="ARBA" id="ARBA00022723"/>
    </source>
</evidence>